<dbReference type="Pfam" id="PF23118">
    <property type="entry name" value="zf-C2H2_STOP2_C"/>
    <property type="match status" value="1"/>
</dbReference>
<dbReference type="Gene3D" id="3.30.160.60">
    <property type="entry name" value="Classic Zinc Finger"/>
    <property type="match status" value="1"/>
</dbReference>
<reference evidence="12" key="1">
    <citation type="submission" date="2020-07" db="EMBL/GenBank/DDBJ databases">
        <title>Genome sequence and genetic diversity analysis of an under-domesticated orphan crop, white fonio (Digitaria exilis).</title>
        <authorList>
            <person name="Bennetzen J.L."/>
            <person name="Chen S."/>
            <person name="Ma X."/>
            <person name="Wang X."/>
            <person name="Yssel A.E.J."/>
            <person name="Chaluvadi S.R."/>
            <person name="Johnson M."/>
            <person name="Gangashetty P."/>
            <person name="Hamidou F."/>
            <person name="Sanogo M.D."/>
            <person name="Zwaenepoel A."/>
            <person name="Wallace J."/>
            <person name="Van De Peer Y."/>
            <person name="Van Deynze A."/>
        </authorList>
    </citation>
    <scope>NUCLEOTIDE SEQUENCE</scope>
    <source>
        <tissue evidence="12">Leaves</tissue>
    </source>
</reference>
<dbReference type="PROSITE" id="PS00028">
    <property type="entry name" value="ZINC_FINGER_C2H2_1"/>
    <property type="match status" value="1"/>
</dbReference>
<evidence type="ECO:0000256" key="1">
    <source>
        <dbReference type="ARBA" id="ARBA00004123"/>
    </source>
</evidence>
<accession>A0A835ABX1</accession>
<dbReference type="GO" id="GO:0005634">
    <property type="term" value="C:nucleus"/>
    <property type="evidence" value="ECO:0007669"/>
    <property type="project" value="UniProtKB-SubCell"/>
</dbReference>
<dbReference type="OrthoDB" id="8113227at2759"/>
<dbReference type="SUPFAM" id="SSF57667">
    <property type="entry name" value="beta-beta-alpha zinc fingers"/>
    <property type="match status" value="1"/>
</dbReference>
<dbReference type="EMBL" id="JACEFO010002617">
    <property type="protein sequence ID" value="KAF8654020.1"/>
    <property type="molecule type" value="Genomic_DNA"/>
</dbReference>
<dbReference type="GO" id="GO:0010044">
    <property type="term" value="P:response to aluminum ion"/>
    <property type="evidence" value="ECO:0007669"/>
    <property type="project" value="InterPro"/>
</dbReference>
<dbReference type="AlphaFoldDB" id="A0A835ABX1"/>
<evidence type="ECO:0000256" key="5">
    <source>
        <dbReference type="ARBA" id="ARBA00022833"/>
    </source>
</evidence>
<dbReference type="InterPro" id="IPR059161">
    <property type="entry name" value="Znf-C2H2_STOP1/2_3rd"/>
</dbReference>
<dbReference type="GO" id="GO:0008270">
    <property type="term" value="F:zinc ion binding"/>
    <property type="evidence" value="ECO:0007669"/>
    <property type="project" value="UniProtKB-KW"/>
</dbReference>
<keyword evidence="13" id="KW-1185">Reference proteome</keyword>
<keyword evidence="4 9" id="KW-0863">Zinc-finger</keyword>
<dbReference type="InterPro" id="IPR058196">
    <property type="entry name" value="zf-C2H2_STOP1/2_C"/>
</dbReference>
<organism evidence="12 13">
    <name type="scientific">Digitaria exilis</name>
    <dbReference type="NCBI Taxonomy" id="1010633"/>
    <lineage>
        <taxon>Eukaryota</taxon>
        <taxon>Viridiplantae</taxon>
        <taxon>Streptophyta</taxon>
        <taxon>Embryophyta</taxon>
        <taxon>Tracheophyta</taxon>
        <taxon>Spermatophyta</taxon>
        <taxon>Magnoliopsida</taxon>
        <taxon>Liliopsida</taxon>
        <taxon>Poales</taxon>
        <taxon>Poaceae</taxon>
        <taxon>PACMAD clade</taxon>
        <taxon>Panicoideae</taxon>
        <taxon>Panicodae</taxon>
        <taxon>Paniceae</taxon>
        <taxon>Anthephorinae</taxon>
        <taxon>Digitaria</taxon>
    </lineage>
</organism>
<evidence type="ECO:0000313" key="12">
    <source>
        <dbReference type="EMBL" id="KAF8654020.1"/>
    </source>
</evidence>
<evidence type="ECO:0000259" key="11">
    <source>
        <dbReference type="PROSITE" id="PS50157"/>
    </source>
</evidence>
<feature type="region of interest" description="Disordered" evidence="10">
    <location>
        <begin position="170"/>
        <end position="194"/>
    </location>
</feature>
<dbReference type="SMART" id="SM00355">
    <property type="entry name" value="ZnF_C2H2"/>
    <property type="match status" value="3"/>
</dbReference>
<dbReference type="PANTHER" id="PTHR46352:SF8">
    <property type="entry name" value="PROTEIN SENSITIVE TO PROTON RHIZOTOXICITY 2"/>
    <property type="match status" value="1"/>
</dbReference>
<dbReference type="GO" id="GO:0010447">
    <property type="term" value="P:response to acidic pH"/>
    <property type="evidence" value="ECO:0007669"/>
    <property type="project" value="InterPro"/>
</dbReference>
<evidence type="ECO:0000256" key="9">
    <source>
        <dbReference type="PROSITE-ProRule" id="PRU00042"/>
    </source>
</evidence>
<evidence type="ECO:0000256" key="2">
    <source>
        <dbReference type="ARBA" id="ARBA00022723"/>
    </source>
</evidence>
<evidence type="ECO:0000256" key="4">
    <source>
        <dbReference type="ARBA" id="ARBA00022771"/>
    </source>
</evidence>
<dbReference type="FunFam" id="3.30.160.60:FF:000145">
    <property type="entry name" value="Zinc finger protein 574"/>
    <property type="match status" value="1"/>
</dbReference>
<keyword evidence="7" id="KW-0804">Transcription</keyword>
<evidence type="ECO:0000256" key="8">
    <source>
        <dbReference type="ARBA" id="ARBA00023242"/>
    </source>
</evidence>
<dbReference type="InterPro" id="IPR036236">
    <property type="entry name" value="Znf_C2H2_sf"/>
</dbReference>
<dbReference type="InterPro" id="IPR013087">
    <property type="entry name" value="Znf_C2H2_type"/>
</dbReference>
<comment type="caution">
    <text evidence="12">The sequence shown here is derived from an EMBL/GenBank/DDBJ whole genome shotgun (WGS) entry which is preliminary data.</text>
</comment>
<evidence type="ECO:0000256" key="10">
    <source>
        <dbReference type="SAM" id="MobiDB-lite"/>
    </source>
</evidence>
<feature type="domain" description="C2H2-type" evidence="11">
    <location>
        <begin position="235"/>
        <end position="262"/>
    </location>
</feature>
<keyword evidence="5" id="KW-0862">Zinc</keyword>
<evidence type="ECO:0000313" key="13">
    <source>
        <dbReference type="Proteomes" id="UP000636709"/>
    </source>
</evidence>
<name>A0A835ABX1_9POAL</name>
<evidence type="ECO:0000256" key="7">
    <source>
        <dbReference type="ARBA" id="ARBA00023163"/>
    </source>
</evidence>
<dbReference type="Pfam" id="PF23115">
    <property type="entry name" value="zf-C2H2_STOP2_3rd"/>
    <property type="match status" value="1"/>
</dbReference>
<keyword evidence="2" id="KW-0479">Metal-binding</keyword>
<proteinExistence type="predicted"/>
<dbReference type="InterPro" id="IPR044300">
    <property type="entry name" value="STOP1/2"/>
</dbReference>
<dbReference type="PROSITE" id="PS50157">
    <property type="entry name" value="ZINC_FINGER_C2H2_2"/>
    <property type="match status" value="1"/>
</dbReference>
<keyword evidence="6" id="KW-0805">Transcription regulation</keyword>
<sequence length="403" mass="43552">MIGGGGNPYFQQQQQQFQHHGHAGLDGMDGGGFMEPPASDSADAQCHALLYNLSVLRDKVQQLQPLVGLAVEHDGGGGPVAAMSSAGVVIQEIITASSSMMYAFQQLCSSHGGGGGGAHQSSSSTAAANAAQGAAAVGHAKNAAGGHGQAAVVVMDNHHHVIQQQQWQQQHHHHNNIRGGGVYDDDNRIHTNNNNKVVGSMRRAAADDEEEETPTTSTAAIIELDASELLAKYTHYCQVCGKGFKRDANLRMHMRAHGDEYKSSAALANPDKASAASTSTATTTNKSYYSCPQEGCRWNRKHAKFQPLKSVICAKNHYKRSHCPKMYVCNRCNRKHFSVLSDLRTHEKHCGDHRWLCSCGTSFSRKDKLIGHLTLFAGHHPAVPLLDRHNGAKRSTSSTRQQL</sequence>
<protein>
    <recommendedName>
        <fullName evidence="11">C2H2-type domain-containing protein</fullName>
    </recommendedName>
</protein>
<keyword evidence="8" id="KW-0539">Nucleus</keyword>
<dbReference type="PANTHER" id="PTHR46352">
    <property type="entry name" value="PROTEIN SENSITIVE TO PROTON RHIZOTOXICITY 1"/>
    <property type="match status" value="1"/>
</dbReference>
<gene>
    <name evidence="12" type="ORF">HU200_062163</name>
</gene>
<comment type="subcellular location">
    <subcellularLocation>
        <location evidence="1">Nucleus</location>
    </subcellularLocation>
</comment>
<evidence type="ECO:0000256" key="3">
    <source>
        <dbReference type="ARBA" id="ARBA00022737"/>
    </source>
</evidence>
<evidence type="ECO:0000256" key="6">
    <source>
        <dbReference type="ARBA" id="ARBA00023015"/>
    </source>
</evidence>
<dbReference type="Proteomes" id="UP000636709">
    <property type="component" value="Unassembled WGS sequence"/>
</dbReference>
<keyword evidence="3" id="KW-0677">Repeat</keyword>